<name>A0A5B7JK92_PORTR</name>
<sequence length="71" mass="7887">MSSPIQVSPAYLVTRGRDRTKKIGPKKRAITNTATHVSPLKGSARDCQRGIFVPFLSMKHVVCYSGITYTY</sequence>
<comment type="caution">
    <text evidence="1">The sequence shown here is derived from an EMBL/GenBank/DDBJ whole genome shotgun (WGS) entry which is preliminary data.</text>
</comment>
<reference evidence="1 2" key="1">
    <citation type="submission" date="2019-05" db="EMBL/GenBank/DDBJ databases">
        <title>Another draft genome of Portunus trituberculatus and its Hox gene families provides insights of decapod evolution.</title>
        <authorList>
            <person name="Jeong J.-H."/>
            <person name="Song I."/>
            <person name="Kim S."/>
            <person name="Choi T."/>
            <person name="Kim D."/>
            <person name="Ryu S."/>
            <person name="Kim W."/>
        </authorList>
    </citation>
    <scope>NUCLEOTIDE SEQUENCE [LARGE SCALE GENOMIC DNA]</scope>
    <source>
        <tissue evidence="1">Muscle</tissue>
    </source>
</reference>
<dbReference type="Proteomes" id="UP000324222">
    <property type="component" value="Unassembled WGS sequence"/>
</dbReference>
<organism evidence="1 2">
    <name type="scientific">Portunus trituberculatus</name>
    <name type="common">Swimming crab</name>
    <name type="synonym">Neptunus trituberculatus</name>
    <dbReference type="NCBI Taxonomy" id="210409"/>
    <lineage>
        <taxon>Eukaryota</taxon>
        <taxon>Metazoa</taxon>
        <taxon>Ecdysozoa</taxon>
        <taxon>Arthropoda</taxon>
        <taxon>Crustacea</taxon>
        <taxon>Multicrustacea</taxon>
        <taxon>Malacostraca</taxon>
        <taxon>Eumalacostraca</taxon>
        <taxon>Eucarida</taxon>
        <taxon>Decapoda</taxon>
        <taxon>Pleocyemata</taxon>
        <taxon>Brachyura</taxon>
        <taxon>Eubrachyura</taxon>
        <taxon>Portunoidea</taxon>
        <taxon>Portunidae</taxon>
        <taxon>Portuninae</taxon>
        <taxon>Portunus</taxon>
    </lineage>
</organism>
<keyword evidence="2" id="KW-1185">Reference proteome</keyword>
<evidence type="ECO:0000313" key="1">
    <source>
        <dbReference type="EMBL" id="MPC98491.1"/>
    </source>
</evidence>
<dbReference type="EMBL" id="VSRR010114290">
    <property type="protein sequence ID" value="MPC98491.1"/>
    <property type="molecule type" value="Genomic_DNA"/>
</dbReference>
<proteinExistence type="predicted"/>
<evidence type="ECO:0000313" key="2">
    <source>
        <dbReference type="Proteomes" id="UP000324222"/>
    </source>
</evidence>
<protein>
    <submittedName>
        <fullName evidence="1">Uncharacterized protein</fullName>
    </submittedName>
</protein>
<gene>
    <name evidence="1" type="ORF">E2C01_093864</name>
</gene>
<accession>A0A5B7JK92</accession>
<dbReference type="AlphaFoldDB" id="A0A5B7JK92"/>